<gene>
    <name evidence="1" type="ORF">QE382_004358</name>
</gene>
<dbReference type="RefSeq" id="WP_307187684.1">
    <property type="nucleotide sequence ID" value="NZ_JAUTBA010000001.1"/>
</dbReference>
<proteinExistence type="predicted"/>
<evidence type="ECO:0000313" key="2">
    <source>
        <dbReference type="Proteomes" id="UP001244640"/>
    </source>
</evidence>
<name>A0ABU0UC07_9SPHI</name>
<reference evidence="1 2" key="1">
    <citation type="submission" date="2023-07" db="EMBL/GenBank/DDBJ databases">
        <title>Functional and genomic diversity of the sorghum phyllosphere microbiome.</title>
        <authorList>
            <person name="Shade A."/>
        </authorList>
    </citation>
    <scope>NUCLEOTIDE SEQUENCE [LARGE SCALE GENOMIC DNA]</scope>
    <source>
        <strain evidence="1 2">SORGH_AS_0892</strain>
    </source>
</reference>
<keyword evidence="2" id="KW-1185">Reference proteome</keyword>
<dbReference type="Proteomes" id="UP001244640">
    <property type="component" value="Unassembled WGS sequence"/>
</dbReference>
<comment type="caution">
    <text evidence="1">The sequence shown here is derived from an EMBL/GenBank/DDBJ whole genome shotgun (WGS) entry which is preliminary data.</text>
</comment>
<protein>
    <submittedName>
        <fullName evidence="1">Uncharacterized protein</fullName>
    </submittedName>
</protein>
<sequence length="157" mass="17703">MKAKKSIGIRVTPATIFFSIVSLENDGVEVKTIDIVKSPKSMQTPEQLKFIRNTLSDIINEYQVNYACIRITESNARKVSIPRVYIEGVIQELFASSTIEKYYIGQISNIASHLGISRNEFKPYAEGDVDFEGIDDWKDLKLEHRESIMAAISALSI</sequence>
<dbReference type="EMBL" id="JAUTBA010000001">
    <property type="protein sequence ID" value="MDQ1152374.1"/>
    <property type="molecule type" value="Genomic_DNA"/>
</dbReference>
<organism evidence="1 2">
    <name type="scientific">Sphingobacterium zeae</name>
    <dbReference type="NCBI Taxonomy" id="1776859"/>
    <lineage>
        <taxon>Bacteria</taxon>
        <taxon>Pseudomonadati</taxon>
        <taxon>Bacteroidota</taxon>
        <taxon>Sphingobacteriia</taxon>
        <taxon>Sphingobacteriales</taxon>
        <taxon>Sphingobacteriaceae</taxon>
        <taxon>Sphingobacterium</taxon>
    </lineage>
</organism>
<evidence type="ECO:0000313" key="1">
    <source>
        <dbReference type="EMBL" id="MDQ1152374.1"/>
    </source>
</evidence>
<accession>A0ABU0UC07</accession>